<organism evidence="1 2">
    <name type="scientific">Inmirania thermothiophila</name>
    <dbReference type="NCBI Taxonomy" id="1750597"/>
    <lineage>
        <taxon>Bacteria</taxon>
        <taxon>Pseudomonadati</taxon>
        <taxon>Pseudomonadota</taxon>
        <taxon>Gammaproteobacteria</taxon>
        <taxon>Chromatiales</taxon>
        <taxon>Ectothiorhodospiraceae</taxon>
        <taxon>Inmirania</taxon>
    </lineage>
</organism>
<dbReference type="AlphaFoldDB" id="A0A3N1YAX1"/>
<name>A0A3N1YAX1_9GAMM</name>
<dbReference type="EMBL" id="RJVI01000001">
    <property type="protein sequence ID" value="ROR34537.1"/>
    <property type="molecule type" value="Genomic_DNA"/>
</dbReference>
<accession>A0A3N1YAX1</accession>
<evidence type="ECO:0000313" key="2">
    <source>
        <dbReference type="Proteomes" id="UP000276634"/>
    </source>
</evidence>
<protein>
    <submittedName>
        <fullName evidence="1">Protein required for attachment to host cells</fullName>
    </submittedName>
</protein>
<keyword evidence="2" id="KW-1185">Reference proteome</keyword>
<proteinExistence type="predicted"/>
<dbReference type="RefSeq" id="WP_123399801.1">
    <property type="nucleotide sequence ID" value="NZ_RJVI01000001.1"/>
</dbReference>
<dbReference type="InterPro" id="IPR019291">
    <property type="entry name" value="Host_attachment_protein"/>
</dbReference>
<dbReference type="OrthoDB" id="329419at2"/>
<dbReference type="Pfam" id="PF10116">
    <property type="entry name" value="Host_attach"/>
    <property type="match status" value="1"/>
</dbReference>
<gene>
    <name evidence="1" type="ORF">EDC57_0435</name>
</gene>
<evidence type="ECO:0000313" key="1">
    <source>
        <dbReference type="EMBL" id="ROR34537.1"/>
    </source>
</evidence>
<dbReference type="Proteomes" id="UP000276634">
    <property type="component" value="Unassembled WGS sequence"/>
</dbReference>
<sequence>MTEKGTWVVVADAARARIFETAGPGGRLEEREALAHEPARRHIGELVTDAPGEVFDRAGHGRHDAEPEVDPKTHEALRFARRLAEHLAEARRAGAYRKLVIAAAPRFLGMLREALDEETRAAVAAETPKDLTGLDPAEIRRALPEWW</sequence>
<reference evidence="1 2" key="1">
    <citation type="submission" date="2018-11" db="EMBL/GenBank/DDBJ databases">
        <title>Genomic Encyclopedia of Type Strains, Phase IV (KMG-IV): sequencing the most valuable type-strain genomes for metagenomic binning, comparative biology and taxonomic classification.</title>
        <authorList>
            <person name="Goeker M."/>
        </authorList>
    </citation>
    <scope>NUCLEOTIDE SEQUENCE [LARGE SCALE GENOMIC DNA]</scope>
    <source>
        <strain evidence="1 2">DSM 100275</strain>
    </source>
</reference>
<comment type="caution">
    <text evidence="1">The sequence shown here is derived from an EMBL/GenBank/DDBJ whole genome shotgun (WGS) entry which is preliminary data.</text>
</comment>